<dbReference type="HOGENOM" id="CLU_1905011_0_0_6"/>
<evidence type="ECO:0000313" key="3">
    <source>
        <dbReference type="EMBL" id="EAR08448.1"/>
    </source>
</evidence>
<dbReference type="Pfam" id="PF05065">
    <property type="entry name" value="Phage_capsid"/>
    <property type="match status" value="1"/>
</dbReference>
<evidence type="ECO:0000259" key="2">
    <source>
        <dbReference type="Pfam" id="PF05065"/>
    </source>
</evidence>
<dbReference type="EMBL" id="AAOE01000020">
    <property type="protein sequence ID" value="EAR08448.1"/>
    <property type="molecule type" value="Genomic_DNA"/>
</dbReference>
<organism evidence="3 4">
    <name type="scientific">Reinekea blandensis MED297</name>
    <dbReference type="NCBI Taxonomy" id="314283"/>
    <lineage>
        <taxon>Bacteria</taxon>
        <taxon>Pseudomonadati</taxon>
        <taxon>Pseudomonadota</taxon>
        <taxon>Gammaproteobacteria</taxon>
        <taxon>Oceanospirillales</taxon>
        <taxon>Saccharospirillaceae</taxon>
        <taxon>Reinekea</taxon>
    </lineage>
</organism>
<feature type="domain" description="Phage capsid-like C-terminal" evidence="2">
    <location>
        <begin position="2"/>
        <end position="126"/>
    </location>
</feature>
<sequence>MLDLIHFVDPAYRNNAWFMFHDMTLKALKKLTDPTTKKPLWMPGFDVKEPDTINGYGYTINQHMPKMAASAKSILFGDLSKYLIRDVMQILLFRMTDSKYAEKGQVGFLCWMRAGGGLMDVGGAVKPYQNAVS</sequence>
<dbReference type="NCBIfam" id="TIGR01554">
    <property type="entry name" value="major_cap_HK97"/>
    <property type="match status" value="1"/>
</dbReference>
<dbReference type="SUPFAM" id="SSF56563">
    <property type="entry name" value="Major capsid protein gp5"/>
    <property type="match status" value="1"/>
</dbReference>
<comment type="caution">
    <text evidence="3">The sequence shown here is derived from an EMBL/GenBank/DDBJ whole genome shotgun (WGS) entry which is preliminary data.</text>
</comment>
<protein>
    <recommendedName>
        <fullName evidence="2">Phage capsid-like C-terminal domain-containing protein</fullName>
    </recommendedName>
</protein>
<dbReference type="AlphaFoldDB" id="A4BHA0"/>
<dbReference type="Proteomes" id="UP000005953">
    <property type="component" value="Unassembled WGS sequence"/>
</dbReference>
<dbReference type="STRING" id="314283.MED297_17687"/>
<comment type="subcellular location">
    <subcellularLocation>
        <location evidence="1">Virion</location>
    </subcellularLocation>
</comment>
<name>A4BHA0_9GAMM</name>
<reference evidence="3 4" key="1">
    <citation type="submission" date="2006-02" db="EMBL/GenBank/DDBJ databases">
        <authorList>
            <person name="Pinhassi J."/>
            <person name="Pedros-Alio C."/>
            <person name="Ferriera S."/>
            <person name="Johnson J."/>
            <person name="Kravitz S."/>
            <person name="Halpern A."/>
            <person name="Remington K."/>
            <person name="Beeson K."/>
            <person name="Tran B."/>
            <person name="Rogers Y.-H."/>
            <person name="Friedman R."/>
            <person name="Venter J.C."/>
        </authorList>
    </citation>
    <scope>NUCLEOTIDE SEQUENCE [LARGE SCALE GENOMIC DNA]</scope>
    <source>
        <strain evidence="3 4">MED297</strain>
    </source>
</reference>
<dbReference type="InterPro" id="IPR024455">
    <property type="entry name" value="Phage_capsid"/>
</dbReference>
<proteinExistence type="predicted"/>
<dbReference type="RefSeq" id="WP_008043960.1">
    <property type="nucleotide sequence ID" value="NZ_CH724150.1"/>
</dbReference>
<evidence type="ECO:0000313" key="4">
    <source>
        <dbReference type="Proteomes" id="UP000005953"/>
    </source>
</evidence>
<accession>A4BHA0</accession>
<keyword evidence="4" id="KW-1185">Reference proteome</keyword>
<evidence type="ECO:0000256" key="1">
    <source>
        <dbReference type="ARBA" id="ARBA00004328"/>
    </source>
</evidence>
<dbReference type="InterPro" id="IPR054612">
    <property type="entry name" value="Phage_capsid-like_C"/>
</dbReference>
<gene>
    <name evidence="3" type="ORF">MED297_17687</name>
</gene>